<dbReference type="EMBL" id="KJ461680">
    <property type="protein sequence ID" value="AHZ11028.1"/>
    <property type="molecule type" value="Genomic_DNA"/>
</dbReference>
<evidence type="ECO:0000256" key="3">
    <source>
        <dbReference type="ARBA" id="ARBA00008198"/>
    </source>
</evidence>
<evidence type="ECO:0000256" key="9">
    <source>
        <dbReference type="HAMAP-Rule" id="MF_00437"/>
    </source>
</evidence>
<keyword evidence="8 9" id="KW-0472">Membrane</keyword>
<dbReference type="InterPro" id="IPR003359">
    <property type="entry name" value="PSI_Ycf4_assembly"/>
</dbReference>
<feature type="transmembrane region" description="Helical" evidence="9">
    <location>
        <begin position="27"/>
        <end position="49"/>
    </location>
</feature>
<dbReference type="EMBL" id="KJ461680">
    <property type="protein sequence ID" value="AHZ11060.1"/>
    <property type="molecule type" value="Genomic_DNA"/>
</dbReference>
<name>A0A024B4M0_KLEFL</name>
<keyword evidence="6 9" id="KW-0812">Transmembrane</keyword>
<dbReference type="Pfam" id="PF02392">
    <property type="entry name" value="Ycf4"/>
    <property type="match status" value="1"/>
</dbReference>
<gene>
    <name evidence="9 10" type="primary">ycf4</name>
</gene>
<proteinExistence type="inferred from homology"/>
<accession>A0A024B4M0</accession>
<evidence type="ECO:0000313" key="10">
    <source>
        <dbReference type="EMBL" id="AHZ11028.1"/>
    </source>
</evidence>
<dbReference type="GO" id="GO:0015979">
    <property type="term" value="P:photosynthesis"/>
    <property type="evidence" value="ECO:0007669"/>
    <property type="project" value="UniProtKB-UniRule"/>
</dbReference>
<dbReference type="AlphaFoldDB" id="A0A024B4M0"/>
<geneLocation type="chloroplast" evidence="10"/>
<comment type="subcellular location">
    <subcellularLocation>
        <location evidence="2">Membrane</location>
        <topology evidence="2">Multi-pass membrane protein</topology>
    </subcellularLocation>
    <subcellularLocation>
        <location evidence="9">Plastid</location>
        <location evidence="9">Chloroplast thylakoid membrane</location>
        <topology evidence="9">Multi-pass membrane protein</topology>
    </subcellularLocation>
</comment>
<comment type="similarity">
    <text evidence="3 9">Belongs to the Ycf4 family.</text>
</comment>
<dbReference type="RefSeq" id="YP_009033677.1">
    <property type="nucleotide sequence ID" value="NC_024167.1"/>
</dbReference>
<keyword evidence="5 9" id="KW-0602">Photosynthesis</keyword>
<keyword evidence="10" id="KW-0934">Plastid</keyword>
<keyword evidence="9" id="KW-0793">Thylakoid</keyword>
<dbReference type="GO" id="GO:0009535">
    <property type="term" value="C:chloroplast thylakoid membrane"/>
    <property type="evidence" value="ECO:0007669"/>
    <property type="project" value="UniProtKB-SubCell"/>
</dbReference>
<evidence type="ECO:0000256" key="1">
    <source>
        <dbReference type="ARBA" id="ARBA00002862"/>
    </source>
</evidence>
<evidence type="ECO:0000256" key="2">
    <source>
        <dbReference type="ARBA" id="ARBA00004141"/>
    </source>
</evidence>
<evidence type="ECO:0000256" key="4">
    <source>
        <dbReference type="ARBA" id="ARBA00015395"/>
    </source>
</evidence>
<dbReference type="GO" id="GO:0009522">
    <property type="term" value="C:photosystem I"/>
    <property type="evidence" value="ECO:0007669"/>
    <property type="project" value="InterPro"/>
</dbReference>
<dbReference type="GeneID" id="19523816"/>
<evidence type="ECO:0000256" key="8">
    <source>
        <dbReference type="ARBA" id="ARBA00023136"/>
    </source>
</evidence>
<sequence>MKVHMEQQLVQGVRRDIIFGSRAKENFVLAWLMCLGGGCFLTIGIATYLGQPVLFMLSKAPLTFLPQGLVMGFYGIFALFLGLYLWVVVWWNIGGGINEFDCQRGRISIFRWGFPGINRRIHFACQLQEIEAVQIESRGGLWPFSLAYLKRRGRISVPLGELARGGSSQEAEDEAAELAQFLGVPVETGFKR</sequence>
<keyword evidence="7 9" id="KW-1133">Transmembrane helix</keyword>
<reference evidence="10" key="1">
    <citation type="journal article" date="2014" name="Genome Biol. Evol.">
        <title>Analyses of charophyte chloroplast genomes help characterize the ancestral chloroplast genome of land plants.</title>
        <authorList>
            <person name="Civan P."/>
            <person name="Foster P.G."/>
            <person name="Embley M.T."/>
            <person name="Seneca A."/>
            <person name="Cox C.J."/>
        </authorList>
    </citation>
    <scope>NUCLEOTIDE SEQUENCE</scope>
</reference>
<dbReference type="HAMAP" id="MF_00437">
    <property type="entry name" value="Ycf4"/>
    <property type="match status" value="1"/>
</dbReference>
<organism evidence="10">
    <name type="scientific">Klebsormidium flaccidum</name>
    <name type="common">Filamentous green alga</name>
    <name type="synonym">Ulothrix flaccida</name>
    <dbReference type="NCBI Taxonomy" id="3175"/>
    <lineage>
        <taxon>Eukaryota</taxon>
        <taxon>Viridiplantae</taxon>
        <taxon>Streptophyta</taxon>
        <taxon>Klebsormidiophyceae</taxon>
        <taxon>Klebsormidiales</taxon>
        <taxon>Klebsormidiaceae</taxon>
        <taxon>Klebsormidium</taxon>
    </lineage>
</organism>
<evidence type="ECO:0000256" key="5">
    <source>
        <dbReference type="ARBA" id="ARBA00022531"/>
    </source>
</evidence>
<dbReference type="GeneID" id="19523866"/>
<evidence type="ECO:0000256" key="6">
    <source>
        <dbReference type="ARBA" id="ARBA00022692"/>
    </source>
</evidence>
<evidence type="ECO:0000256" key="7">
    <source>
        <dbReference type="ARBA" id="ARBA00022989"/>
    </source>
</evidence>
<feature type="transmembrane region" description="Helical" evidence="9">
    <location>
        <begin position="69"/>
        <end position="91"/>
    </location>
</feature>
<protein>
    <recommendedName>
        <fullName evidence="4 9">Photosystem I assembly protein Ycf4</fullName>
    </recommendedName>
</protein>
<keyword evidence="10" id="KW-0150">Chloroplast</keyword>
<comment type="function">
    <text evidence="1 9">Seems to be required for the assembly of the photosystem I complex.</text>
</comment>
<dbReference type="RefSeq" id="YP_009033645.1">
    <property type="nucleotide sequence ID" value="NC_024167.1"/>
</dbReference>